<comment type="caution">
    <text evidence="2">The sequence shown here is derived from an EMBL/GenBank/DDBJ whole genome shotgun (WGS) entry which is preliminary data.</text>
</comment>
<keyword evidence="3" id="KW-1185">Reference proteome</keyword>
<evidence type="ECO:0000313" key="2">
    <source>
        <dbReference type="EMBL" id="KAF3039398.1"/>
    </source>
</evidence>
<proteinExistence type="predicted"/>
<feature type="region of interest" description="Disordered" evidence="1">
    <location>
        <begin position="39"/>
        <end position="65"/>
    </location>
</feature>
<accession>A0A9P5C1N6</accession>
<dbReference type="AlphaFoldDB" id="A0A9P5C1N6"/>
<sequence>MLHPRLRQHWFKDKWSHFPAYNKKADKSIWSVYEAYRRSSQSDDDLDHLNDLLTQPSRRKVPRDATRTQFDDMMAVDLYLLTGFKGSKRQKQNDKLQEYFEAIAIDLCNDDIKYQRLLNNP</sequence>
<gene>
    <name evidence="2" type="ORF">E8E12_008443</name>
</gene>
<protein>
    <submittedName>
        <fullName evidence="2">Uncharacterized protein</fullName>
    </submittedName>
</protein>
<name>A0A9P5C1N6_9PLEO</name>
<evidence type="ECO:0000313" key="3">
    <source>
        <dbReference type="Proteomes" id="UP000758155"/>
    </source>
</evidence>
<dbReference type="Proteomes" id="UP000758155">
    <property type="component" value="Unassembled WGS sequence"/>
</dbReference>
<dbReference type="EMBL" id="SWKV01000031">
    <property type="protein sequence ID" value="KAF3039398.1"/>
    <property type="molecule type" value="Genomic_DNA"/>
</dbReference>
<reference evidence="2" key="1">
    <citation type="submission" date="2019-04" db="EMBL/GenBank/DDBJ databases">
        <title>Sequencing of skin fungus with MAO and IRED activity.</title>
        <authorList>
            <person name="Marsaioli A.J."/>
            <person name="Bonatto J.M.C."/>
            <person name="Reis Junior O."/>
        </authorList>
    </citation>
    <scope>NUCLEOTIDE SEQUENCE</scope>
    <source>
        <strain evidence="2">28M1</strain>
    </source>
</reference>
<evidence type="ECO:0000256" key="1">
    <source>
        <dbReference type="SAM" id="MobiDB-lite"/>
    </source>
</evidence>
<organism evidence="2 3">
    <name type="scientific">Didymella heteroderae</name>
    <dbReference type="NCBI Taxonomy" id="1769908"/>
    <lineage>
        <taxon>Eukaryota</taxon>
        <taxon>Fungi</taxon>
        <taxon>Dikarya</taxon>
        <taxon>Ascomycota</taxon>
        <taxon>Pezizomycotina</taxon>
        <taxon>Dothideomycetes</taxon>
        <taxon>Pleosporomycetidae</taxon>
        <taxon>Pleosporales</taxon>
        <taxon>Pleosporineae</taxon>
        <taxon>Didymellaceae</taxon>
        <taxon>Didymella</taxon>
    </lineage>
</organism>